<sequence>MTRNNRAAFDMRSLLALLAGGAVVLIWSTAFSLSREAIKDLGVWPFRFYSLLAGLLPIAVFLPKSMRELRTASIEERHNTLIVAVINGFVVSTVNVIALAFFPASAVLTLMYTMPAITSLIEIVSGKRLHPFAMLAPIVAVVGVLLYIGGSSFGAGAILVIINASAWAFATILAGKPSHSISGISRVALQCILAFVLNLPFFFIFTVVPNGSIPLPSWNDVLAILYSGVLNGAVAFWLWYYAIAGIGVGRAAYLTLLVPVAGSVFASTFFGDELGPRQVLGIALVSGSMLLRLSVPR</sequence>
<geneLocation type="plasmid" evidence="9">
    <name>psfrenxt3b</name>
</geneLocation>
<evidence type="ECO:0000256" key="1">
    <source>
        <dbReference type="ARBA" id="ARBA00004141"/>
    </source>
</evidence>
<evidence type="ECO:0000313" key="9">
    <source>
        <dbReference type="Proteomes" id="UP000239340"/>
    </source>
</evidence>
<evidence type="ECO:0000313" key="8">
    <source>
        <dbReference type="EMBL" id="AUX79041.1"/>
    </source>
</evidence>
<dbReference type="Proteomes" id="UP000239340">
    <property type="component" value="Plasmid pSfreNXT3b"/>
</dbReference>
<feature type="domain" description="EamA" evidence="7">
    <location>
        <begin position="17"/>
        <end position="147"/>
    </location>
</feature>
<protein>
    <submittedName>
        <fullName evidence="8">DMT superfamily inner membrane transporter protein</fullName>
    </submittedName>
</protein>
<dbReference type="InterPro" id="IPR050638">
    <property type="entry name" value="AA-Vitamin_Transporters"/>
</dbReference>
<feature type="transmembrane region" description="Helical" evidence="6">
    <location>
        <begin position="187"/>
        <end position="209"/>
    </location>
</feature>
<keyword evidence="8" id="KW-0614">Plasmid</keyword>
<comment type="similarity">
    <text evidence="2">Belongs to the EamA transporter family.</text>
</comment>
<evidence type="ECO:0000256" key="2">
    <source>
        <dbReference type="ARBA" id="ARBA00007362"/>
    </source>
</evidence>
<feature type="transmembrane region" description="Helical" evidence="6">
    <location>
        <begin position="277"/>
        <end position="295"/>
    </location>
</feature>
<reference evidence="8 9" key="1">
    <citation type="submission" date="2017-10" db="EMBL/GenBank/DDBJ databases">
        <title>Analysis of the genome sequences of Rhizobium populations associated to common bean (phaseolus vulgaris).</title>
        <authorList>
            <person name="Bustos P."/>
            <person name="Santamaria R.I."/>
            <person name="Miranda-Sanchez F."/>
            <person name="Perez-Carrascal O."/>
            <person name="Juarez S."/>
            <person name="Lozano L."/>
            <person name="Martinez-Flores I."/>
            <person name="Vinuesa P."/>
            <person name="Martinez-Romero E."/>
            <person name="Cevallos M.A."/>
            <person name="Romero D."/>
            <person name="Davila G."/>
            <person name="Gonzalez V."/>
        </authorList>
    </citation>
    <scope>NUCLEOTIDE SEQUENCE [LARGE SCALE GENOMIC DNA]</scope>
    <source>
        <strain evidence="8 9">NXT3</strain>
        <plasmid evidence="9">Plasmid psfrenxt3b</plasmid>
    </source>
</reference>
<feature type="domain" description="EamA" evidence="7">
    <location>
        <begin position="156"/>
        <end position="291"/>
    </location>
</feature>
<dbReference type="SUPFAM" id="SSF103481">
    <property type="entry name" value="Multidrug resistance efflux transporter EmrE"/>
    <property type="match status" value="1"/>
</dbReference>
<gene>
    <name evidence="8" type="ORF">NXT3_PB00386</name>
</gene>
<dbReference type="GO" id="GO:0016020">
    <property type="term" value="C:membrane"/>
    <property type="evidence" value="ECO:0007669"/>
    <property type="project" value="UniProtKB-SubCell"/>
</dbReference>
<evidence type="ECO:0000256" key="3">
    <source>
        <dbReference type="ARBA" id="ARBA00022692"/>
    </source>
</evidence>
<dbReference type="PANTHER" id="PTHR32322">
    <property type="entry name" value="INNER MEMBRANE TRANSPORTER"/>
    <property type="match status" value="1"/>
</dbReference>
<feature type="transmembrane region" description="Helical" evidence="6">
    <location>
        <begin position="132"/>
        <end position="149"/>
    </location>
</feature>
<feature type="transmembrane region" description="Helical" evidence="6">
    <location>
        <begin position="221"/>
        <end position="240"/>
    </location>
</feature>
<evidence type="ECO:0000259" key="7">
    <source>
        <dbReference type="Pfam" id="PF00892"/>
    </source>
</evidence>
<dbReference type="Pfam" id="PF00892">
    <property type="entry name" value="EamA"/>
    <property type="match status" value="2"/>
</dbReference>
<keyword evidence="3 6" id="KW-0812">Transmembrane</keyword>
<feature type="transmembrane region" description="Helical" evidence="6">
    <location>
        <begin position="82"/>
        <end position="102"/>
    </location>
</feature>
<evidence type="ECO:0000256" key="4">
    <source>
        <dbReference type="ARBA" id="ARBA00022989"/>
    </source>
</evidence>
<feature type="transmembrane region" description="Helical" evidence="6">
    <location>
        <begin position="252"/>
        <end position="271"/>
    </location>
</feature>
<name>A0A2L0HC11_RHIFR</name>
<feature type="transmembrane region" description="Helical" evidence="6">
    <location>
        <begin position="44"/>
        <end position="62"/>
    </location>
</feature>
<proteinExistence type="inferred from homology"/>
<dbReference type="InterPro" id="IPR000620">
    <property type="entry name" value="EamA_dom"/>
</dbReference>
<comment type="subcellular location">
    <subcellularLocation>
        <location evidence="1">Membrane</location>
        <topology evidence="1">Multi-pass membrane protein</topology>
    </subcellularLocation>
</comment>
<keyword evidence="4 6" id="KW-1133">Transmembrane helix</keyword>
<dbReference type="PANTHER" id="PTHR32322:SF2">
    <property type="entry name" value="EAMA DOMAIN-CONTAINING PROTEIN"/>
    <property type="match status" value="1"/>
</dbReference>
<dbReference type="AlphaFoldDB" id="A0A2L0HC11"/>
<organism evidence="8 9">
    <name type="scientific">Rhizobium fredii</name>
    <name type="common">Sinorhizobium fredii</name>
    <dbReference type="NCBI Taxonomy" id="380"/>
    <lineage>
        <taxon>Bacteria</taxon>
        <taxon>Pseudomonadati</taxon>
        <taxon>Pseudomonadota</taxon>
        <taxon>Alphaproteobacteria</taxon>
        <taxon>Hyphomicrobiales</taxon>
        <taxon>Rhizobiaceae</taxon>
        <taxon>Sinorhizobium/Ensifer group</taxon>
        <taxon>Sinorhizobium</taxon>
    </lineage>
</organism>
<keyword evidence="5 6" id="KW-0472">Membrane</keyword>
<dbReference type="InterPro" id="IPR037185">
    <property type="entry name" value="EmrE-like"/>
</dbReference>
<feature type="transmembrane region" description="Helical" evidence="6">
    <location>
        <begin position="155"/>
        <end position="175"/>
    </location>
</feature>
<evidence type="ECO:0000256" key="6">
    <source>
        <dbReference type="SAM" id="Phobius"/>
    </source>
</evidence>
<evidence type="ECO:0000256" key="5">
    <source>
        <dbReference type="ARBA" id="ARBA00023136"/>
    </source>
</evidence>
<dbReference type="EMBL" id="CP024309">
    <property type="protein sequence ID" value="AUX79041.1"/>
    <property type="molecule type" value="Genomic_DNA"/>
</dbReference>
<feature type="transmembrane region" description="Helical" evidence="6">
    <location>
        <begin position="108"/>
        <end position="125"/>
    </location>
</feature>
<accession>A0A2L0HC11</accession>